<protein>
    <submittedName>
        <fullName evidence="2">DNA-binding protein</fullName>
    </submittedName>
</protein>
<dbReference type="SUPFAM" id="SSF52540">
    <property type="entry name" value="P-loop containing nucleoside triphosphate hydrolases"/>
    <property type="match status" value="1"/>
</dbReference>
<proteinExistence type="predicted"/>
<keyword evidence="1" id="KW-0175">Coiled coil</keyword>
<comment type="caution">
    <text evidence="2">The sequence shown here is derived from an EMBL/GenBank/DDBJ whole genome shotgun (WGS) entry which is preliminary data.</text>
</comment>
<dbReference type="PANTHER" id="PTHR41259">
    <property type="entry name" value="DOUBLE-STRAND BREAK REPAIR RAD50 ATPASE, PUTATIVE-RELATED"/>
    <property type="match status" value="1"/>
</dbReference>
<keyword evidence="2" id="KW-0238">DNA-binding</keyword>
<dbReference type="GO" id="GO:0003677">
    <property type="term" value="F:DNA binding"/>
    <property type="evidence" value="ECO:0007669"/>
    <property type="project" value="UniProtKB-KW"/>
</dbReference>
<organism evidence="2 3">
    <name type="scientific">Ancylobacter novellus</name>
    <name type="common">Thiobacillus novellus</name>
    <dbReference type="NCBI Taxonomy" id="921"/>
    <lineage>
        <taxon>Bacteria</taxon>
        <taxon>Pseudomonadati</taxon>
        <taxon>Pseudomonadota</taxon>
        <taxon>Alphaproteobacteria</taxon>
        <taxon>Hyphomicrobiales</taxon>
        <taxon>Xanthobacteraceae</taxon>
        <taxon>Ancylobacter</taxon>
    </lineage>
</organism>
<dbReference type="Proteomes" id="UP000249577">
    <property type="component" value="Unassembled WGS sequence"/>
</dbReference>
<dbReference type="CDD" id="cd00267">
    <property type="entry name" value="ABC_ATPase"/>
    <property type="match status" value="1"/>
</dbReference>
<dbReference type="Gene3D" id="3.40.50.300">
    <property type="entry name" value="P-loop containing nucleotide triphosphate hydrolases"/>
    <property type="match status" value="2"/>
</dbReference>
<dbReference type="InterPro" id="IPR027417">
    <property type="entry name" value="P-loop_NTPase"/>
</dbReference>
<feature type="coiled-coil region" evidence="1">
    <location>
        <begin position="204"/>
        <end position="391"/>
    </location>
</feature>
<dbReference type="PANTHER" id="PTHR41259:SF1">
    <property type="entry name" value="DOUBLE-STRAND BREAK REPAIR RAD50 ATPASE, PUTATIVE-RELATED"/>
    <property type="match status" value="1"/>
</dbReference>
<sequence length="875" mass="95713">MKISALRLFNVKRFAGRGVAIEGIGDGVNVLCAVNEFGKSTSFEALHALFFQPHSSTAGDVRNLRPYSGGNPLVECDISTEAGRFRITKQFYGRGSARVVDLATGRLVAQADEAENFIAGLVRGGAAGPAGLLWVRQGMTGIEKRNRSEEEGETKVRASLLQSVQGEVETVTGGRRMSEIMAATEEALGRLVTTTGRVKAGERYAASIEERDRLKAEEQRLAAEVAMLREALDKRAGAARRLAELDRAEDRDERKRAIEAAQAVFDAAKSRSESLRAAEAELKLLQEQRDNANRELKDFAGALERATDLSNKLGDAERRREEALANRDAATAAAAAAHADIDAAEREERDARTLLDRLDIALNAREAAERLAALDQRLDAAETVRKEIETEQAALALLRLPEKAVTELETLDVEIAKLRAVAEAGRPSVSIAYEPQAPVVSLDGEPLKEGEARGYDGLARLAVPGVGVVTLRSIHARGGDEQLRRSEERRRVLLASMGVVDLAAARRRQVEAQRKEGDLRERTTRLSLLAPDGLPKLREDVTALREATVDVLELKEDPAQVRAAHEAAEARRTAAHQALREAGPKQAVAADAVVAAQAAFAGLDAQFAQVEAILGPEATRAERERRMAARLADLDAGLAEQQPVVRRLQEEGVDLASAEATLRRLRSVADAVEKEIGLLREEIAGLSSRIAAQSDVAIEEKWRESADALAAVTIRVTSYQKEVAVLQRLRSALEAARSQARETYLLPVMTELRLLLGLLFDDVSINFDEKTLLPHRISRKGQEEDVDRLSGGMREQLSVLTRLAFARLLAKDGRPAPVILDDALVYSDDDRIEKMFDALHRQAREQQIIVFSCRQRAFQKLGGNVLQMSDWTPGE</sequence>
<name>A0A2W5KJL1_ANCNO</name>
<accession>A0A2W5KJL1</accession>
<dbReference type="AlphaFoldDB" id="A0A2W5KJL1"/>
<evidence type="ECO:0000313" key="2">
    <source>
        <dbReference type="EMBL" id="PZQ15075.1"/>
    </source>
</evidence>
<dbReference type="EMBL" id="QFPN01000005">
    <property type="protein sequence ID" value="PZQ15075.1"/>
    <property type="molecule type" value="Genomic_DNA"/>
</dbReference>
<gene>
    <name evidence="2" type="ORF">DI565_11670</name>
</gene>
<evidence type="ECO:0000313" key="3">
    <source>
        <dbReference type="Proteomes" id="UP000249577"/>
    </source>
</evidence>
<reference evidence="2 3" key="1">
    <citation type="submission" date="2017-08" db="EMBL/GenBank/DDBJ databases">
        <title>Infants hospitalized years apart are colonized by the same room-sourced microbial strains.</title>
        <authorList>
            <person name="Brooks B."/>
            <person name="Olm M.R."/>
            <person name="Firek B.A."/>
            <person name="Baker R."/>
            <person name="Thomas B.C."/>
            <person name="Morowitz M.J."/>
            <person name="Banfield J.F."/>
        </authorList>
    </citation>
    <scope>NUCLEOTIDE SEQUENCE [LARGE SCALE GENOMIC DNA]</scope>
    <source>
        <strain evidence="2">S2_005_003_R2_43</strain>
    </source>
</reference>
<evidence type="ECO:0000256" key="1">
    <source>
        <dbReference type="SAM" id="Coils"/>
    </source>
</evidence>
<feature type="coiled-coil region" evidence="1">
    <location>
        <begin position="655"/>
        <end position="689"/>
    </location>
</feature>